<dbReference type="Pfam" id="PF05618">
    <property type="entry name" value="Zn_protease"/>
    <property type="match status" value="1"/>
</dbReference>
<keyword evidence="4" id="KW-1185">Reference proteome</keyword>
<reference evidence="3" key="1">
    <citation type="submission" date="2017-08" db="EMBL/GenBank/DDBJ databases">
        <authorList>
            <person name="Imhoff J.F."/>
            <person name="Rahn T."/>
            <person name="Kuenzel S."/>
            <person name="Neulinger S.C."/>
        </authorList>
    </citation>
    <scope>NUCLEOTIDE SEQUENCE</scope>
    <source>
        <strain evidence="3">DSM 11080</strain>
    </source>
</reference>
<sequence>MPLPSILAALILFSVTAAATEKPALGEAVRDDGLREAGWLQSIRLEPHRVRITAKLDTGAKSSAIHAAELERFERNGVERVRFSLYKDHTEQDGPKLTYDLPIEDRVRIKHRDGSALEERVTVRLSFCIDGELMEAEFGLDDRTHFNYPVLLGRDFLRKRFVIDPARTFVFRYDCPSGQNAD</sequence>
<evidence type="ECO:0000256" key="1">
    <source>
        <dbReference type="SAM" id="SignalP"/>
    </source>
</evidence>
<feature type="signal peptide" evidence="1">
    <location>
        <begin position="1"/>
        <end position="19"/>
    </location>
</feature>
<keyword evidence="1" id="KW-0732">Signal</keyword>
<dbReference type="RefSeq" id="WP_200346485.1">
    <property type="nucleotide sequence ID" value="NZ_NRSJ01000020.1"/>
</dbReference>
<dbReference type="PANTHER" id="PTHR38037:SF2">
    <property type="entry name" value="ATP-DEPENDENT ZINC PROTEASE DOMAIN-CONTAINING PROTEIN-RELATED"/>
    <property type="match status" value="1"/>
</dbReference>
<gene>
    <name evidence="3" type="ORF">CKO40_12125</name>
</gene>
<name>A0AAJ0U4S5_9GAMM</name>
<dbReference type="Gene3D" id="2.40.70.10">
    <property type="entry name" value="Acid Proteases"/>
    <property type="match status" value="1"/>
</dbReference>
<accession>A0AAJ0U4S5</accession>
<reference evidence="3" key="2">
    <citation type="journal article" date="2020" name="Microorganisms">
        <title>Osmotic Adaptation and Compatible Solute Biosynthesis of Phototrophic Bacteria as Revealed from Genome Analyses.</title>
        <authorList>
            <person name="Imhoff J.F."/>
            <person name="Rahn T."/>
            <person name="Kunzel S."/>
            <person name="Keller A."/>
            <person name="Neulinger S.C."/>
        </authorList>
    </citation>
    <scope>NUCLEOTIDE SEQUENCE</scope>
    <source>
        <strain evidence="3">DSM 11080</strain>
    </source>
</reference>
<comment type="caution">
    <text evidence="3">The sequence shown here is derived from an EMBL/GenBank/DDBJ whole genome shotgun (WGS) entry which is preliminary data.</text>
</comment>
<protein>
    <recommendedName>
        <fullName evidence="2">Retropepsin-like aspartic endopeptidase domain-containing protein</fullName>
    </recommendedName>
</protein>
<dbReference type="EMBL" id="NRSJ01000020">
    <property type="protein sequence ID" value="MBK1705269.1"/>
    <property type="molecule type" value="Genomic_DNA"/>
</dbReference>
<dbReference type="AlphaFoldDB" id="A0AAJ0U4S5"/>
<dbReference type="InterPro" id="IPR021109">
    <property type="entry name" value="Peptidase_aspartic_dom_sf"/>
</dbReference>
<evidence type="ECO:0000259" key="2">
    <source>
        <dbReference type="Pfam" id="PF05618"/>
    </source>
</evidence>
<feature type="chain" id="PRO_5042615729" description="Retropepsin-like aspartic endopeptidase domain-containing protein" evidence="1">
    <location>
        <begin position="20"/>
        <end position="182"/>
    </location>
</feature>
<dbReference type="PANTHER" id="PTHR38037">
    <property type="entry name" value="ZN_PROTEASE DOMAIN-CONTAINING PROTEIN"/>
    <property type="match status" value="1"/>
</dbReference>
<proteinExistence type="predicted"/>
<feature type="domain" description="Retropepsin-like aspartic endopeptidase" evidence="2">
    <location>
        <begin position="38"/>
        <end position="170"/>
    </location>
</feature>
<evidence type="ECO:0000313" key="3">
    <source>
        <dbReference type="EMBL" id="MBK1705269.1"/>
    </source>
</evidence>
<dbReference type="InterPro" id="IPR008503">
    <property type="entry name" value="Asp_endopeptidase"/>
</dbReference>
<dbReference type="SUPFAM" id="SSF50630">
    <property type="entry name" value="Acid proteases"/>
    <property type="match status" value="1"/>
</dbReference>
<organism evidence="3 4">
    <name type="scientific">Halochromatium glycolicum</name>
    <dbReference type="NCBI Taxonomy" id="85075"/>
    <lineage>
        <taxon>Bacteria</taxon>
        <taxon>Pseudomonadati</taxon>
        <taxon>Pseudomonadota</taxon>
        <taxon>Gammaproteobacteria</taxon>
        <taxon>Chromatiales</taxon>
        <taxon>Chromatiaceae</taxon>
        <taxon>Halochromatium</taxon>
    </lineage>
</organism>
<dbReference type="Proteomes" id="UP001296776">
    <property type="component" value="Unassembled WGS sequence"/>
</dbReference>
<evidence type="ECO:0000313" key="4">
    <source>
        <dbReference type="Proteomes" id="UP001296776"/>
    </source>
</evidence>